<evidence type="ECO:0000313" key="3">
    <source>
        <dbReference type="Proteomes" id="UP000075885"/>
    </source>
</evidence>
<feature type="region of interest" description="Disordered" evidence="1">
    <location>
        <begin position="175"/>
        <end position="201"/>
    </location>
</feature>
<proteinExistence type="predicted"/>
<dbReference type="EnsemblMetazoa" id="AEPI009255-RA">
    <property type="protein sequence ID" value="AEPI009255-PA"/>
    <property type="gene ID" value="AEPI009255"/>
</dbReference>
<evidence type="ECO:0000256" key="1">
    <source>
        <dbReference type="SAM" id="MobiDB-lite"/>
    </source>
</evidence>
<organism evidence="2 3">
    <name type="scientific">Anopheles epiroticus</name>
    <dbReference type="NCBI Taxonomy" id="199890"/>
    <lineage>
        <taxon>Eukaryota</taxon>
        <taxon>Metazoa</taxon>
        <taxon>Ecdysozoa</taxon>
        <taxon>Arthropoda</taxon>
        <taxon>Hexapoda</taxon>
        <taxon>Insecta</taxon>
        <taxon>Pterygota</taxon>
        <taxon>Neoptera</taxon>
        <taxon>Endopterygota</taxon>
        <taxon>Diptera</taxon>
        <taxon>Nematocera</taxon>
        <taxon>Culicoidea</taxon>
        <taxon>Culicidae</taxon>
        <taxon>Anophelinae</taxon>
        <taxon>Anopheles</taxon>
    </lineage>
</organism>
<dbReference type="VEuPathDB" id="VectorBase:AEPI009255"/>
<feature type="compositionally biased region" description="Basic and acidic residues" evidence="1">
    <location>
        <begin position="146"/>
        <end position="155"/>
    </location>
</feature>
<dbReference type="Proteomes" id="UP000075885">
    <property type="component" value="Unassembled WGS sequence"/>
</dbReference>
<dbReference type="AlphaFoldDB" id="A0A182PQM4"/>
<sequence>PRVPENEVNQCSQYLVEVERKHIVSGCNGVIRLLQNGQALAFFILDSFNPQIFAKLIIQMARKRNPSVLVFTLPSFPVECHGRSGSLLAVTKPKESEQSKAVQKLISWMRKVSLKAGYITEQAANTTATKCKKPLQKKKKPNVDASVKEKQATADKIEDKKRVAKESENFISFSDHTESSLVASSNEYQQPNEPQTIRFKPFKSTYIPLTVNRIRGNPDRVEHKKKRKTQ</sequence>
<keyword evidence="3" id="KW-1185">Reference proteome</keyword>
<protein>
    <submittedName>
        <fullName evidence="2">Uncharacterized protein</fullName>
    </submittedName>
</protein>
<accession>A0A182PQM4</accession>
<reference evidence="2" key="2">
    <citation type="submission" date="2020-05" db="UniProtKB">
        <authorList>
            <consortium name="EnsemblMetazoa"/>
        </authorList>
    </citation>
    <scope>IDENTIFICATION</scope>
    <source>
        <strain evidence="2">Epiroticus2</strain>
    </source>
</reference>
<feature type="compositionally biased region" description="Polar residues" evidence="1">
    <location>
        <begin position="175"/>
        <end position="195"/>
    </location>
</feature>
<name>A0A182PQM4_9DIPT</name>
<evidence type="ECO:0000313" key="2">
    <source>
        <dbReference type="EnsemblMetazoa" id="AEPI009255-PA"/>
    </source>
</evidence>
<reference evidence="3" key="1">
    <citation type="submission" date="2013-03" db="EMBL/GenBank/DDBJ databases">
        <title>The Genome Sequence of Anopheles epiroticus epiroticus2.</title>
        <authorList>
            <consortium name="The Broad Institute Genomics Platform"/>
            <person name="Neafsey D.E."/>
            <person name="Howell P."/>
            <person name="Walker B."/>
            <person name="Young S.K."/>
            <person name="Zeng Q."/>
            <person name="Gargeya S."/>
            <person name="Fitzgerald M."/>
            <person name="Haas B."/>
            <person name="Abouelleil A."/>
            <person name="Allen A.W."/>
            <person name="Alvarado L."/>
            <person name="Arachchi H.M."/>
            <person name="Berlin A.M."/>
            <person name="Chapman S.B."/>
            <person name="Gainer-Dewar J."/>
            <person name="Goldberg J."/>
            <person name="Griggs A."/>
            <person name="Gujja S."/>
            <person name="Hansen M."/>
            <person name="Howarth C."/>
            <person name="Imamovic A."/>
            <person name="Ireland A."/>
            <person name="Larimer J."/>
            <person name="McCowan C."/>
            <person name="Murphy C."/>
            <person name="Pearson M."/>
            <person name="Poon T.W."/>
            <person name="Priest M."/>
            <person name="Roberts A."/>
            <person name="Saif S."/>
            <person name="Shea T."/>
            <person name="Sisk P."/>
            <person name="Sykes S."/>
            <person name="Wortman J."/>
            <person name="Nusbaum C."/>
            <person name="Birren B."/>
        </authorList>
    </citation>
    <scope>NUCLEOTIDE SEQUENCE [LARGE SCALE GENOMIC DNA]</scope>
    <source>
        <strain evidence="3">Epiroticus2</strain>
    </source>
</reference>
<feature type="region of interest" description="Disordered" evidence="1">
    <location>
        <begin position="136"/>
        <end position="155"/>
    </location>
</feature>